<proteinExistence type="predicted"/>
<keyword evidence="2" id="KW-1185">Reference proteome</keyword>
<organism evidence="1 2">
    <name type="scientific">Desulfomicrobium macestii</name>
    <dbReference type="NCBI Taxonomy" id="90731"/>
    <lineage>
        <taxon>Bacteria</taxon>
        <taxon>Pseudomonadati</taxon>
        <taxon>Thermodesulfobacteriota</taxon>
        <taxon>Desulfovibrionia</taxon>
        <taxon>Desulfovibrionales</taxon>
        <taxon>Desulfomicrobiaceae</taxon>
        <taxon>Desulfomicrobium</taxon>
    </lineage>
</organism>
<dbReference type="RefSeq" id="WP_264080931.1">
    <property type="nucleotide sequence ID" value="NZ_JADBGG010000002.1"/>
</dbReference>
<protein>
    <submittedName>
        <fullName evidence="1">Uncharacterized protein</fullName>
    </submittedName>
</protein>
<gene>
    <name evidence="1" type="ORF">H4684_000272</name>
</gene>
<dbReference type="Proteomes" id="UP000639010">
    <property type="component" value="Unassembled WGS sequence"/>
</dbReference>
<evidence type="ECO:0000313" key="2">
    <source>
        <dbReference type="Proteomes" id="UP000639010"/>
    </source>
</evidence>
<sequence length="44" mass="5087">MHVFLAGERFLFDREDLAVKRPKENFVKKVDITQQKKAGPKTGL</sequence>
<reference evidence="1 2" key="1">
    <citation type="submission" date="2020-10" db="EMBL/GenBank/DDBJ databases">
        <title>Genomic Encyclopedia of Type Strains, Phase IV (KMG-IV): sequencing the most valuable type-strain genomes for metagenomic binning, comparative biology and taxonomic classification.</title>
        <authorList>
            <person name="Goeker M."/>
        </authorList>
    </citation>
    <scope>NUCLEOTIDE SEQUENCE [LARGE SCALE GENOMIC DNA]</scope>
    <source>
        <strain evidence="1 2">DSM 4194</strain>
    </source>
</reference>
<accession>A0ABR9GYW4</accession>
<name>A0ABR9GYW4_9BACT</name>
<comment type="caution">
    <text evidence="1">The sequence shown here is derived from an EMBL/GenBank/DDBJ whole genome shotgun (WGS) entry which is preliminary data.</text>
</comment>
<dbReference type="EMBL" id="JADBGG010000002">
    <property type="protein sequence ID" value="MBE1423651.1"/>
    <property type="molecule type" value="Genomic_DNA"/>
</dbReference>
<evidence type="ECO:0000313" key="1">
    <source>
        <dbReference type="EMBL" id="MBE1423651.1"/>
    </source>
</evidence>